<dbReference type="Pfam" id="PF18276">
    <property type="entry name" value="TcA_TcB_BD"/>
    <property type="match status" value="1"/>
</dbReference>
<evidence type="ECO:0000259" key="3">
    <source>
        <dbReference type="Pfam" id="PF18413"/>
    </source>
</evidence>
<organism evidence="5 6">
    <name type="scientific">Pseudomonas ulcerans</name>
    <dbReference type="NCBI Taxonomy" id="3115852"/>
    <lineage>
        <taxon>Bacteria</taxon>
        <taxon>Pseudomonadati</taxon>
        <taxon>Pseudomonadota</taxon>
        <taxon>Gammaproteobacteria</taxon>
        <taxon>Pseudomonadales</taxon>
        <taxon>Pseudomonadaceae</taxon>
        <taxon>Pseudomonas</taxon>
    </lineage>
</organism>
<protein>
    <submittedName>
        <fullName evidence="5">Neuraminidase-like domain-containing protein</fullName>
    </submittedName>
</protein>
<keyword evidence="1" id="KW-0175">Coiled coil</keyword>
<evidence type="ECO:0000259" key="2">
    <source>
        <dbReference type="Pfam" id="PF18276"/>
    </source>
</evidence>
<dbReference type="InterPro" id="IPR041079">
    <property type="entry name" value="Neuraminidase-like"/>
</dbReference>
<reference evidence="5 6" key="1">
    <citation type="submission" date="2024-01" db="EMBL/GenBank/DDBJ databases">
        <title>Unpublished Manusciprt.</title>
        <authorList>
            <person name="Duman M."/>
            <person name="Valdes E.G."/>
            <person name="Ajmi N."/>
            <person name="Altun S."/>
            <person name="Saticioglu I.B."/>
        </authorList>
    </citation>
    <scope>NUCLEOTIDE SEQUENCE [LARGE SCALE GENOMIC DNA]</scope>
    <source>
        <strain evidence="5 6">148P</strain>
    </source>
</reference>
<feature type="domain" description="Tc toxin complex TcA C-terminal TcB-binding" evidence="2">
    <location>
        <begin position="1040"/>
        <end position="1340"/>
    </location>
</feature>
<evidence type="ECO:0000259" key="4">
    <source>
        <dbReference type="Pfam" id="PF20220"/>
    </source>
</evidence>
<feature type="coiled-coil region" evidence="1">
    <location>
        <begin position="1013"/>
        <end position="1040"/>
    </location>
</feature>
<feature type="domain" description="ABC toxin N-terminal" evidence="4">
    <location>
        <begin position="7"/>
        <end position="134"/>
    </location>
</feature>
<feature type="domain" description="Neuraminidase-like" evidence="3">
    <location>
        <begin position="165"/>
        <end position="303"/>
    </location>
</feature>
<dbReference type="InterPro" id="IPR040840">
    <property type="entry name" value="TcA_TcB_BD"/>
</dbReference>
<sequence>MSPIHATLAEDHRDALVAFFLGHVATQHAVPAAQKLVTEEDLYEFLLIDNQVSAKVDTSRIAMATASLQQYIHAIFNGMEPGYLGMLDGREQQEWRTAKSEYSIWGANQMLQDYPENYLVPGLRLKQTDAFREFIGDTEQSRISQDAVQQALLHYLDKFERISNLEVRTGYIDGLDFRKADYYFIGRQNVEPRAWYWRKAAIRFDDPEDGRAEGDDYLSPTAWDEWRPVEVPKGHEVVQMRPLVLDGRLYVLWAEYSRQQRPVPAARAEVPGLMEEVPHYTLNLAYRLLDGSWSVPMTFALALEEEIVFTRLFAFVNQADPQDKKIVIGFAANKDKTIEGLVLDMRFEVLFQGVVDKTGGDGSLIARIVSGIRYFVEPAQVLQHPLASSEPLYLQVRHVPNGEHAVAGPFNGSLALDCEVGLDSEGPCFWVQGRSSETLGYFDPYTADLQIRLYKGAEEVWSDTSRVVLNGKARSRRGVHPLDDGELLAVAFGFSQDDWKSMNHYEISPPASVPKAPVLITSRGGQFLDLENLGLKGLRYVRLNTLFAKELVARAMVSVATLIDWDTQHIEEPPLPSTGEKLLMDFHGANGRYFWELFFHIPHALAWRLHHESDFQGAEQWLHYIFNPQARIKPSNPPSPFYWSVRPLEEEGRGDYEVEGIVDPDAICYGRPSHYQKGIFAFYVQNLLAYGDLLYRRLTRDSLNEAKLNYVRALSLLGPRPDNRMIGRWEPVPLEEAARPEDGLFAAIEAQLPLGQPLALACTGTPWLELLDSPRFRLPVNTHLLDLWDQLESRLHNLRNNLTLDGKPLLLPLYAPLADPLDLLHAQNSGSGLVQRGVGSLAPVLAFRFKALLPRLQGAVETLSRFGEQVRLYREMKDRAAQEELQQSHLLELSQFAIQLQGVALEQANATLLALQASRRVIEQRRGHFERLAEENVSQAEITSIQLQADASATSATGQGFETAAGATQMASVIVTAFGGGPNRVGAAMLATAGVFQLKASFTRMVAERMSINEQYRRRHQEWELQRDQAAAELEAIDEQILAQHSAIEMARVQIAQAAKAEQQAQDYYRFLKTRSTNAGLYQWLVSQMSTFYYQAYDAVVGLCLNGEASWRYEMGDYQSRFIQPNVWFDNYFGLTAGDALRLQLLRMESAWLKRFERRLELVRTVSLKALFDGREGGDMTWDQAMSALLGEGKIDFELTPRLFDDDYPGHYLRQLVSVSISLPALLGPYQDVQAVLTQVASRTVLKADERAMNALYELPDADTRHILYNPRASQSICLSRGLDDHGVFQLDFYDDRYLPFEGTGALSVWRLSFPRHQSQRQQAMLASLTDIIVQLRYTALDGGPDFAGFVEGLLGD</sequence>
<keyword evidence="6" id="KW-1185">Reference proteome</keyword>
<evidence type="ECO:0000313" key="5">
    <source>
        <dbReference type="EMBL" id="MEE1934701.1"/>
    </source>
</evidence>
<name>A0ABU7HT34_9PSED</name>
<gene>
    <name evidence="5" type="ORF">V0R50_15840</name>
</gene>
<dbReference type="RefSeq" id="WP_330075463.1">
    <property type="nucleotide sequence ID" value="NZ_JAZDQJ010000017.1"/>
</dbReference>
<accession>A0ABU7HT34</accession>
<dbReference type="Pfam" id="PF20220">
    <property type="entry name" value="ABC_toxin_N"/>
    <property type="match status" value="1"/>
</dbReference>
<comment type="caution">
    <text evidence="5">The sequence shown here is derived from an EMBL/GenBank/DDBJ whole genome shotgun (WGS) entry which is preliminary data.</text>
</comment>
<dbReference type="Proteomes" id="UP001335100">
    <property type="component" value="Unassembled WGS sequence"/>
</dbReference>
<dbReference type="Pfam" id="PF18413">
    <property type="entry name" value="Neuraminidase"/>
    <property type="match status" value="1"/>
</dbReference>
<evidence type="ECO:0000256" key="1">
    <source>
        <dbReference type="SAM" id="Coils"/>
    </source>
</evidence>
<dbReference type="InterPro" id="IPR046839">
    <property type="entry name" value="ABC_toxin_N"/>
</dbReference>
<dbReference type="EMBL" id="JAZDQJ010000017">
    <property type="protein sequence ID" value="MEE1934701.1"/>
    <property type="molecule type" value="Genomic_DNA"/>
</dbReference>
<evidence type="ECO:0000313" key="6">
    <source>
        <dbReference type="Proteomes" id="UP001335100"/>
    </source>
</evidence>
<proteinExistence type="predicted"/>